<dbReference type="HOGENOM" id="CLU_1178936_0_0_10"/>
<accession>W8F3P6</accession>
<dbReference type="AlphaFoldDB" id="W8F3P6"/>
<dbReference type="PATRIC" id="fig|1227739.3.peg.4132"/>
<reference evidence="1 2" key="1">
    <citation type="submission" date="2014-01" db="EMBL/GenBank/DDBJ databases">
        <title>Complete genome sequence of ionizing-radiation resistance bacterium Hymenobacter swuensis DY53.</title>
        <authorList>
            <person name="Jung J.-H."/>
            <person name="Jeong S.-W."/>
            <person name="Joe M.-H."/>
            <person name="Cho y.-j."/>
            <person name="Kim M.-K."/>
            <person name="Lim S.-Y."/>
        </authorList>
    </citation>
    <scope>NUCLEOTIDE SEQUENCE [LARGE SCALE GENOMIC DNA]</scope>
    <source>
        <strain evidence="1 2">DY53</strain>
    </source>
</reference>
<dbReference type="eggNOG" id="ENOG5032ZSQ">
    <property type="taxonomic scope" value="Bacteria"/>
</dbReference>
<dbReference type="EMBL" id="CP007145">
    <property type="protein sequence ID" value="AHJ99578.1"/>
    <property type="molecule type" value="Genomic_DNA"/>
</dbReference>
<organism evidence="1 2">
    <name type="scientific">Hymenobacter swuensis DY53</name>
    <dbReference type="NCBI Taxonomy" id="1227739"/>
    <lineage>
        <taxon>Bacteria</taxon>
        <taxon>Pseudomonadati</taxon>
        <taxon>Bacteroidota</taxon>
        <taxon>Cytophagia</taxon>
        <taxon>Cytophagales</taxon>
        <taxon>Hymenobacteraceae</taxon>
        <taxon>Hymenobacter</taxon>
    </lineage>
</organism>
<evidence type="ECO:0000313" key="2">
    <source>
        <dbReference type="Proteomes" id="UP000019423"/>
    </source>
</evidence>
<dbReference type="OrthoDB" id="7059742at2"/>
<gene>
    <name evidence="1" type="ORF">Hsw_3983</name>
</gene>
<keyword evidence="2" id="KW-1185">Reference proteome</keyword>
<dbReference type="RefSeq" id="WP_044003631.1">
    <property type="nucleotide sequence ID" value="NZ_CP007145.1"/>
</dbReference>
<name>W8F3P6_9BACT</name>
<dbReference type="STRING" id="1227739.Hsw_3983"/>
<dbReference type="KEGG" id="hsw:Hsw_3983"/>
<protein>
    <submittedName>
        <fullName evidence="1">Uncharacterized protein</fullName>
    </submittedName>
</protein>
<evidence type="ECO:0000313" key="1">
    <source>
        <dbReference type="EMBL" id="AHJ99578.1"/>
    </source>
</evidence>
<sequence>MKSPLDWLRRSKPAPNLETLAFRDTLFGDAPAEQWPTATSPSQNAEPWQWFVQAREASRRGHADRAEQLLRQVLSTPNLEVRHYLQAWAALSSHSVLPGATEAKQVLGVVVEVALTQGPDVVAAYTDGSARYLNQSGKIIIWEKPDSSLDQLVSTLLAAGQQVASQIGPWEGERPAPPTGNTARVSFLTPSGLHFGEGPMDVLWQDALAHPVLAAAQALMIALMEKSQPGITLSS</sequence>
<dbReference type="Proteomes" id="UP000019423">
    <property type="component" value="Chromosome"/>
</dbReference>
<proteinExistence type="predicted"/>